<proteinExistence type="predicted"/>
<keyword evidence="2" id="KW-1185">Reference proteome</keyword>
<accession>A0A6S7JNZ8</accession>
<evidence type="ECO:0000313" key="2">
    <source>
        <dbReference type="Proteomes" id="UP001152795"/>
    </source>
</evidence>
<evidence type="ECO:0000313" key="1">
    <source>
        <dbReference type="EMBL" id="CAB4018091.1"/>
    </source>
</evidence>
<comment type="caution">
    <text evidence="1">The sequence shown here is derived from an EMBL/GenBank/DDBJ whole genome shotgun (WGS) entry which is preliminary data.</text>
</comment>
<name>A0A6S7JNZ8_PARCT</name>
<gene>
    <name evidence="1" type="ORF">PACLA_8A027183</name>
</gene>
<protein>
    <submittedName>
        <fullName evidence="1">Uncharacterized protein</fullName>
    </submittedName>
</protein>
<dbReference type="Proteomes" id="UP001152795">
    <property type="component" value="Unassembled WGS sequence"/>
</dbReference>
<reference evidence="1" key="1">
    <citation type="submission" date="2020-04" db="EMBL/GenBank/DDBJ databases">
        <authorList>
            <person name="Alioto T."/>
            <person name="Alioto T."/>
            <person name="Gomez Garrido J."/>
        </authorList>
    </citation>
    <scope>NUCLEOTIDE SEQUENCE</scope>
    <source>
        <strain evidence="1">A484AB</strain>
    </source>
</reference>
<dbReference type="PANTHER" id="PTHR47456">
    <property type="entry name" value="PHD-TYPE DOMAIN-CONTAINING PROTEIN"/>
    <property type="match status" value="1"/>
</dbReference>
<sequence>MALKKDQWHGSFERKSVSGYEKDCLRKEHKRWVWAYRRDRLLVTVNTDNGIERQNLAFKYDYLVDWHRASTLSTMLTILVEEFIPESYDRYVENNAKSSSQYRQYNQTIPRYLHNRPPCVVDHCMERLQFAYDIKDECVKIVDQQRFLFLVKSQDINRPDLWYNVSFGIETMPSCGIGKEIDFLANTFWLYFHITLIVDLISYLQSIKIRHFLLWTKMWSFEAKPFLVSKRSKAKKKWNCQKYLQFVNVIRQSSINWNAKCKEGVKQITLLLHVVDDNDALKDAYSLVTSCIEVLNRATNKEEGLIFEKGGESSKTHGQKKYLQTKHFKDLPKPRRKGKTSCHVGIKAEELKRNLTIQDIADQEDQTPKKKCCTVIETEIAPLDLSHKNKI</sequence>
<dbReference type="AlphaFoldDB" id="A0A6S7JNZ8"/>
<organism evidence="1 2">
    <name type="scientific">Paramuricea clavata</name>
    <name type="common">Red gorgonian</name>
    <name type="synonym">Violescent sea-whip</name>
    <dbReference type="NCBI Taxonomy" id="317549"/>
    <lineage>
        <taxon>Eukaryota</taxon>
        <taxon>Metazoa</taxon>
        <taxon>Cnidaria</taxon>
        <taxon>Anthozoa</taxon>
        <taxon>Octocorallia</taxon>
        <taxon>Malacalcyonacea</taxon>
        <taxon>Plexauridae</taxon>
        <taxon>Paramuricea</taxon>
    </lineage>
</organism>
<dbReference type="EMBL" id="CACRXK020009850">
    <property type="protein sequence ID" value="CAB4018091.1"/>
    <property type="molecule type" value="Genomic_DNA"/>
</dbReference>
<dbReference type="OrthoDB" id="5989247at2759"/>